<organism evidence="2 3">
    <name type="scientific">Mycobacterium parmense</name>
    <dbReference type="NCBI Taxonomy" id="185642"/>
    <lineage>
        <taxon>Bacteria</taxon>
        <taxon>Bacillati</taxon>
        <taxon>Actinomycetota</taxon>
        <taxon>Actinomycetes</taxon>
        <taxon>Mycobacteriales</taxon>
        <taxon>Mycobacteriaceae</taxon>
        <taxon>Mycobacterium</taxon>
        <taxon>Mycobacterium simiae complex</taxon>
    </lineage>
</organism>
<evidence type="ECO:0000313" key="3">
    <source>
        <dbReference type="Proteomes" id="UP000467105"/>
    </source>
</evidence>
<dbReference type="EMBL" id="AP022614">
    <property type="protein sequence ID" value="BBZ45165.1"/>
    <property type="molecule type" value="Genomic_DNA"/>
</dbReference>
<feature type="compositionally biased region" description="Low complexity" evidence="1">
    <location>
        <begin position="49"/>
        <end position="59"/>
    </location>
</feature>
<sequence>MTSDRVGALPAGPGWSAPQPTHSVAHTAAHIDAAATAETRRITPKRTRPTLTPAGPAAARRADTPRRGPIYDSL</sequence>
<protein>
    <submittedName>
        <fullName evidence="2">Uncharacterized protein</fullName>
    </submittedName>
</protein>
<dbReference type="AlphaFoldDB" id="A0A7I7YTG8"/>
<evidence type="ECO:0000313" key="2">
    <source>
        <dbReference type="EMBL" id="BBZ45165.1"/>
    </source>
</evidence>
<evidence type="ECO:0000256" key="1">
    <source>
        <dbReference type="SAM" id="MobiDB-lite"/>
    </source>
</evidence>
<gene>
    <name evidence="2" type="ORF">MPRM_24460</name>
</gene>
<name>A0A7I7YTG8_9MYCO</name>
<proteinExistence type="predicted"/>
<feature type="compositionally biased region" description="Low complexity" evidence="1">
    <location>
        <begin position="25"/>
        <end position="37"/>
    </location>
</feature>
<accession>A0A7I7YTG8</accession>
<reference evidence="2 3" key="1">
    <citation type="journal article" date="2019" name="Emerg. Microbes Infect.">
        <title>Comprehensive subspecies identification of 175 nontuberculous mycobacteria species based on 7547 genomic profiles.</title>
        <authorList>
            <person name="Matsumoto Y."/>
            <person name="Kinjo T."/>
            <person name="Motooka D."/>
            <person name="Nabeya D."/>
            <person name="Jung N."/>
            <person name="Uechi K."/>
            <person name="Horii T."/>
            <person name="Iida T."/>
            <person name="Fujita J."/>
            <person name="Nakamura S."/>
        </authorList>
    </citation>
    <scope>NUCLEOTIDE SEQUENCE [LARGE SCALE GENOMIC DNA]</scope>
    <source>
        <strain evidence="2 3">JCM 14742</strain>
    </source>
</reference>
<keyword evidence="3" id="KW-1185">Reference proteome</keyword>
<feature type="region of interest" description="Disordered" evidence="1">
    <location>
        <begin position="1"/>
        <end position="74"/>
    </location>
</feature>
<dbReference type="Proteomes" id="UP000467105">
    <property type="component" value="Chromosome"/>
</dbReference>